<evidence type="ECO:0000313" key="1">
    <source>
        <dbReference type="EMBL" id="KAK2571939.1"/>
    </source>
</evidence>
<dbReference type="AlphaFoldDB" id="A0AAD9VEZ0"/>
<proteinExistence type="predicted"/>
<gene>
    <name evidence="1" type="ORF">P5673_003354</name>
</gene>
<reference evidence="1" key="2">
    <citation type="journal article" date="2023" name="Science">
        <title>Genomic signatures of disease resistance in endangered staghorn corals.</title>
        <authorList>
            <person name="Vollmer S.V."/>
            <person name="Selwyn J.D."/>
            <person name="Despard B.A."/>
            <person name="Roesel C.L."/>
        </authorList>
    </citation>
    <scope>NUCLEOTIDE SEQUENCE</scope>
    <source>
        <strain evidence="1">K2</strain>
    </source>
</reference>
<evidence type="ECO:0000313" key="2">
    <source>
        <dbReference type="Proteomes" id="UP001249851"/>
    </source>
</evidence>
<sequence length="86" mass="9850">PSNLSPLDHTSSLHISSGGRIGLWVARTEHTADHLHLESMNISQQILALDARYNAYRVHNNPQYRKYSEEEFFFLIQLTIFPGNIA</sequence>
<feature type="non-terminal residue" evidence="1">
    <location>
        <position position="86"/>
    </location>
</feature>
<keyword evidence="2" id="KW-1185">Reference proteome</keyword>
<organism evidence="1 2">
    <name type="scientific">Acropora cervicornis</name>
    <name type="common">Staghorn coral</name>
    <dbReference type="NCBI Taxonomy" id="6130"/>
    <lineage>
        <taxon>Eukaryota</taxon>
        <taxon>Metazoa</taxon>
        <taxon>Cnidaria</taxon>
        <taxon>Anthozoa</taxon>
        <taxon>Hexacorallia</taxon>
        <taxon>Scleractinia</taxon>
        <taxon>Astrocoeniina</taxon>
        <taxon>Acroporidae</taxon>
        <taxon>Acropora</taxon>
    </lineage>
</organism>
<protein>
    <submittedName>
        <fullName evidence="1">Uncharacterized protein</fullName>
    </submittedName>
</protein>
<accession>A0AAD9VEZ0</accession>
<dbReference type="EMBL" id="JARQWQ010000005">
    <property type="protein sequence ID" value="KAK2571939.1"/>
    <property type="molecule type" value="Genomic_DNA"/>
</dbReference>
<comment type="caution">
    <text evidence="1">The sequence shown here is derived from an EMBL/GenBank/DDBJ whole genome shotgun (WGS) entry which is preliminary data.</text>
</comment>
<name>A0AAD9VEZ0_ACRCE</name>
<dbReference type="Proteomes" id="UP001249851">
    <property type="component" value="Unassembled WGS sequence"/>
</dbReference>
<reference evidence="1" key="1">
    <citation type="journal article" date="2023" name="G3 (Bethesda)">
        <title>Whole genome assembly and annotation of the endangered Caribbean coral Acropora cervicornis.</title>
        <authorList>
            <person name="Selwyn J.D."/>
            <person name="Vollmer S.V."/>
        </authorList>
    </citation>
    <scope>NUCLEOTIDE SEQUENCE</scope>
    <source>
        <strain evidence="1">K2</strain>
    </source>
</reference>